<comment type="caution">
    <text evidence="1">The sequence shown here is derived from an EMBL/GenBank/DDBJ whole genome shotgun (WGS) entry which is preliminary data.</text>
</comment>
<evidence type="ECO:0000313" key="2">
    <source>
        <dbReference type="Proteomes" id="UP000789901"/>
    </source>
</evidence>
<evidence type="ECO:0000313" key="1">
    <source>
        <dbReference type="EMBL" id="CAG8778941.1"/>
    </source>
</evidence>
<feature type="non-terminal residue" evidence="1">
    <location>
        <position position="1"/>
    </location>
</feature>
<name>A0ABN7VKH5_GIGMA</name>
<accession>A0ABN7VKH5</accession>
<sequence>LVAILTILVTTDYEYLTIFKDVPRFNKVEIDYKYFTIMKDVPGSRLYPSISFYYEYLTILEDSDSDEKDYNADKITASDEKDYSADKITDSNEEDYKFQADSAQIDLDITKC</sequence>
<dbReference type="EMBL" id="CAJVQB010016226">
    <property type="protein sequence ID" value="CAG8778941.1"/>
    <property type="molecule type" value="Genomic_DNA"/>
</dbReference>
<protein>
    <submittedName>
        <fullName evidence="1">45739_t:CDS:1</fullName>
    </submittedName>
</protein>
<organism evidence="1 2">
    <name type="scientific">Gigaspora margarita</name>
    <dbReference type="NCBI Taxonomy" id="4874"/>
    <lineage>
        <taxon>Eukaryota</taxon>
        <taxon>Fungi</taxon>
        <taxon>Fungi incertae sedis</taxon>
        <taxon>Mucoromycota</taxon>
        <taxon>Glomeromycotina</taxon>
        <taxon>Glomeromycetes</taxon>
        <taxon>Diversisporales</taxon>
        <taxon>Gigasporaceae</taxon>
        <taxon>Gigaspora</taxon>
    </lineage>
</organism>
<gene>
    <name evidence="1" type="ORF">GMARGA_LOCUS19442</name>
</gene>
<dbReference type="Proteomes" id="UP000789901">
    <property type="component" value="Unassembled WGS sequence"/>
</dbReference>
<reference evidence="1 2" key="1">
    <citation type="submission" date="2021-06" db="EMBL/GenBank/DDBJ databases">
        <authorList>
            <person name="Kallberg Y."/>
            <person name="Tangrot J."/>
            <person name="Rosling A."/>
        </authorList>
    </citation>
    <scope>NUCLEOTIDE SEQUENCE [LARGE SCALE GENOMIC DNA]</scope>
    <source>
        <strain evidence="1 2">120-4 pot B 10/14</strain>
    </source>
</reference>
<keyword evidence="2" id="KW-1185">Reference proteome</keyword>
<proteinExistence type="predicted"/>